<dbReference type="InterPro" id="IPR013078">
    <property type="entry name" value="His_Pase_superF_clade-1"/>
</dbReference>
<evidence type="ECO:0000256" key="1">
    <source>
        <dbReference type="SAM" id="MobiDB-lite"/>
    </source>
</evidence>
<dbReference type="CDD" id="cd07067">
    <property type="entry name" value="HP_PGM_like"/>
    <property type="match status" value="1"/>
</dbReference>
<dbReference type="Gene3D" id="1.10.510.10">
    <property type="entry name" value="Transferase(Phosphotransferase) domain 1"/>
    <property type="match status" value="1"/>
</dbReference>
<dbReference type="Proteomes" id="UP000037460">
    <property type="component" value="Unassembled WGS sequence"/>
</dbReference>
<dbReference type="GO" id="GO:0004672">
    <property type="term" value="F:protein kinase activity"/>
    <property type="evidence" value="ECO:0007669"/>
    <property type="project" value="InterPro"/>
</dbReference>
<feature type="compositionally biased region" description="Low complexity" evidence="1">
    <location>
        <begin position="421"/>
        <end position="444"/>
    </location>
</feature>
<keyword evidence="4" id="KW-1185">Reference proteome</keyword>
<dbReference type="SUPFAM" id="SSF56112">
    <property type="entry name" value="Protein kinase-like (PK-like)"/>
    <property type="match status" value="1"/>
</dbReference>
<dbReference type="PANTHER" id="PTHR48100">
    <property type="entry name" value="BROAD-SPECIFICITY PHOSPHATASE YOR283W-RELATED"/>
    <property type="match status" value="1"/>
</dbReference>
<dbReference type="AlphaFoldDB" id="A0A0M0K4M3"/>
<dbReference type="GO" id="GO:0005524">
    <property type="term" value="F:ATP binding"/>
    <property type="evidence" value="ECO:0007669"/>
    <property type="project" value="InterPro"/>
</dbReference>
<dbReference type="SUPFAM" id="SSF53254">
    <property type="entry name" value="Phosphoglycerate mutase-like"/>
    <property type="match status" value="1"/>
</dbReference>
<accession>A0A0M0K4M3</accession>
<proteinExistence type="predicted"/>
<feature type="domain" description="Protein kinase" evidence="2">
    <location>
        <begin position="590"/>
        <end position="705"/>
    </location>
</feature>
<evidence type="ECO:0000313" key="3">
    <source>
        <dbReference type="EMBL" id="KOO33537.1"/>
    </source>
</evidence>
<dbReference type="OrthoDB" id="496981at2759"/>
<reference evidence="4" key="1">
    <citation type="journal article" date="2015" name="PLoS Genet.">
        <title>Genome Sequence and Transcriptome Analyses of Chrysochromulina tobin: Metabolic Tools for Enhanced Algal Fitness in the Prominent Order Prymnesiales (Haptophyceae).</title>
        <authorList>
            <person name="Hovde B.T."/>
            <person name="Deodato C.R."/>
            <person name="Hunsperger H.M."/>
            <person name="Ryken S.A."/>
            <person name="Yost W."/>
            <person name="Jha R.K."/>
            <person name="Patterson J."/>
            <person name="Monnat R.J. Jr."/>
            <person name="Barlow S.B."/>
            <person name="Starkenburg S.R."/>
            <person name="Cattolico R.A."/>
        </authorList>
    </citation>
    <scope>NUCLEOTIDE SEQUENCE</scope>
    <source>
        <strain evidence="4">CCMP291</strain>
    </source>
</reference>
<dbReference type="Gene3D" id="3.40.50.1240">
    <property type="entry name" value="Phosphoglycerate mutase-like"/>
    <property type="match status" value="1"/>
</dbReference>
<protein>
    <submittedName>
        <fullName evidence="3">Phosphoglycerate mutase family protein</fullName>
    </submittedName>
</protein>
<dbReference type="InterPro" id="IPR011009">
    <property type="entry name" value="Kinase-like_dom_sf"/>
</dbReference>
<dbReference type="GO" id="GO:0005737">
    <property type="term" value="C:cytoplasm"/>
    <property type="evidence" value="ECO:0007669"/>
    <property type="project" value="TreeGrafter"/>
</dbReference>
<dbReference type="PANTHER" id="PTHR48100:SF1">
    <property type="entry name" value="HISTIDINE PHOSPHATASE FAMILY PROTEIN-RELATED"/>
    <property type="match status" value="1"/>
</dbReference>
<name>A0A0M0K4M3_9EUKA</name>
<organism evidence="3 4">
    <name type="scientific">Chrysochromulina tobinii</name>
    <dbReference type="NCBI Taxonomy" id="1460289"/>
    <lineage>
        <taxon>Eukaryota</taxon>
        <taxon>Haptista</taxon>
        <taxon>Haptophyta</taxon>
        <taxon>Prymnesiophyceae</taxon>
        <taxon>Prymnesiales</taxon>
        <taxon>Chrysochromulinaceae</taxon>
        <taxon>Chrysochromulina</taxon>
    </lineage>
</organism>
<dbReference type="InterPro" id="IPR050275">
    <property type="entry name" value="PGM_Phosphatase"/>
</dbReference>
<dbReference type="InterPro" id="IPR029033">
    <property type="entry name" value="His_PPase_superfam"/>
</dbReference>
<dbReference type="EMBL" id="JWZX01001494">
    <property type="protein sequence ID" value="KOO33537.1"/>
    <property type="molecule type" value="Genomic_DNA"/>
</dbReference>
<dbReference type="PROSITE" id="PS50011">
    <property type="entry name" value="PROTEIN_KINASE_DOM"/>
    <property type="match status" value="1"/>
</dbReference>
<dbReference type="SMART" id="SM00855">
    <property type="entry name" value="PGAM"/>
    <property type="match status" value="1"/>
</dbReference>
<comment type="caution">
    <text evidence="3">The sequence shown here is derived from an EMBL/GenBank/DDBJ whole genome shotgun (WGS) entry which is preliminary data.</text>
</comment>
<evidence type="ECO:0000313" key="4">
    <source>
        <dbReference type="Proteomes" id="UP000037460"/>
    </source>
</evidence>
<sequence>MHVYIEAIFRTGVTAALNLMLVPDGAVADGDGVAFRTSLAALTPEAHGSSGADDAAAAGEAGGGAAAAHGETELRMLRVCYACKVRFKVLDHYYAQLCPECAALNFAKLNQTASLSSRVFSGNLPASVERARGHSHSVHGASNFAEMFKGPTPAPLSAPLKADKWIHFVRHCESEHIVARDAGSPSHYLIQDALLSSAGERHAETLRRDKALCNEPPELVVASPLRRTMQTAMLAFGSAGTPCVLRAELMETGLTPCDCAQPELGEALLVSHGWLSLLDEYRRLPEDWSIKGSQWRASVGERFTSVLCWIEARPERSIAVVSHHDFLKSSLGLSMSPGEVCSCWLHEGTWWLPGHAKAGALIAPRRLVLRGSAPADLPRMRSSLSSLGLSALSLAARLAGGSASSRRREVGVGVPTRRGSADSSASASTTPSPSPSRTPSSTDLISTDLTSLYFRTVSTMRRTAAAAPPPPPAPMTSAAGDQTELSEWTVHDGKFFSASVFSENPRAPQERAFLASSGYRDLFPPDENGLLEAADGRRSVGSAAAPSMPRARQEQLRWAAHEERLATPVSTATLRGRMDSTASRRWDEFTVSDTVLGRGRFSTVLKATLKADAEDLADDVECYLRELDLLHHVEHPVEHPHIVRCYGHGLIQTRENAEFGFLVLGLVDGVDLRQHLKLGLRMDEVLRWSWQLAKVLAYLHELIAC</sequence>
<feature type="region of interest" description="Disordered" evidence="1">
    <location>
        <begin position="405"/>
        <end position="444"/>
    </location>
</feature>
<dbReference type="GO" id="GO:0016791">
    <property type="term" value="F:phosphatase activity"/>
    <property type="evidence" value="ECO:0007669"/>
    <property type="project" value="TreeGrafter"/>
</dbReference>
<evidence type="ECO:0000259" key="2">
    <source>
        <dbReference type="PROSITE" id="PS50011"/>
    </source>
</evidence>
<dbReference type="InterPro" id="IPR000719">
    <property type="entry name" value="Prot_kinase_dom"/>
</dbReference>
<dbReference type="Pfam" id="PF00300">
    <property type="entry name" value="His_Phos_1"/>
    <property type="match status" value="1"/>
</dbReference>
<gene>
    <name evidence="3" type="ORF">Ctob_016342</name>
</gene>